<evidence type="ECO:0000256" key="1">
    <source>
        <dbReference type="ARBA" id="ARBA00001913"/>
    </source>
</evidence>
<protein>
    <recommendedName>
        <fullName evidence="4">fumarylacetoacetase</fullName>
        <ecNumber evidence="4">3.7.1.2</ecNumber>
    </recommendedName>
</protein>
<comment type="caution">
    <text evidence="13">The sequence shown here is derived from an EMBL/GenBank/DDBJ whole genome shotgun (WGS) entry which is preliminary data.</text>
</comment>
<keyword evidence="9" id="KW-0828">Tyrosine catabolism</keyword>
<dbReference type="RefSeq" id="WP_344113055.1">
    <property type="nucleotide sequence ID" value="NZ_BAAAOR010000028.1"/>
</dbReference>
<dbReference type="EC" id="3.7.1.2" evidence="4"/>
<proteinExistence type="predicted"/>
<name>A0ABN2B0B7_9ACTN</name>
<evidence type="ECO:0000256" key="3">
    <source>
        <dbReference type="ARBA" id="ARBA00004782"/>
    </source>
</evidence>
<dbReference type="Pfam" id="PF01557">
    <property type="entry name" value="FAA_hydrolase"/>
    <property type="match status" value="1"/>
</dbReference>
<evidence type="ECO:0000256" key="10">
    <source>
        <dbReference type="ARBA" id="ARBA00023232"/>
    </source>
</evidence>
<evidence type="ECO:0000256" key="8">
    <source>
        <dbReference type="ARBA" id="ARBA00022842"/>
    </source>
</evidence>
<keyword evidence="5" id="KW-0479">Metal-binding</keyword>
<dbReference type="NCBIfam" id="TIGR01266">
    <property type="entry name" value="fum_ac_acetase"/>
    <property type="match status" value="1"/>
</dbReference>
<comment type="cofactor">
    <cofactor evidence="2">
        <name>Mg(2+)</name>
        <dbReference type="ChEBI" id="CHEBI:18420"/>
    </cofactor>
</comment>
<evidence type="ECO:0000259" key="11">
    <source>
        <dbReference type="Pfam" id="PF01557"/>
    </source>
</evidence>
<dbReference type="Pfam" id="PF09298">
    <property type="entry name" value="FAA_hydrolase_N"/>
    <property type="match status" value="1"/>
</dbReference>
<evidence type="ECO:0000256" key="5">
    <source>
        <dbReference type="ARBA" id="ARBA00022723"/>
    </source>
</evidence>
<feature type="domain" description="Fumarylacetoacetase N-terminal" evidence="12">
    <location>
        <begin position="306"/>
        <end position="396"/>
    </location>
</feature>
<reference evidence="13 14" key="1">
    <citation type="journal article" date="2019" name="Int. J. Syst. Evol. Microbiol.">
        <title>The Global Catalogue of Microorganisms (GCM) 10K type strain sequencing project: providing services to taxonomists for standard genome sequencing and annotation.</title>
        <authorList>
            <consortium name="The Broad Institute Genomics Platform"/>
            <consortium name="The Broad Institute Genome Sequencing Center for Infectious Disease"/>
            <person name="Wu L."/>
            <person name="Ma J."/>
        </authorList>
    </citation>
    <scope>NUCLEOTIDE SEQUENCE [LARGE SCALE GENOMIC DNA]</scope>
    <source>
        <strain evidence="13 14">JCM 14942</strain>
    </source>
</reference>
<dbReference type="Gene3D" id="2.30.30.230">
    <property type="entry name" value="Fumarylacetoacetase, N-terminal domain"/>
    <property type="match status" value="1"/>
</dbReference>
<evidence type="ECO:0000256" key="6">
    <source>
        <dbReference type="ARBA" id="ARBA00022801"/>
    </source>
</evidence>
<dbReference type="Proteomes" id="UP001500842">
    <property type="component" value="Unassembled WGS sequence"/>
</dbReference>
<dbReference type="InterPro" id="IPR036462">
    <property type="entry name" value="Fumarylacetoacetase_N_sf"/>
</dbReference>
<sequence>MSIPTAFQHLVDDAAIFPPGLAPLPEAVRAHGAHPATAYADLVGPLVVDTARLDDLAALDASGIAVSVVVPAPEEVAGVAARAAAAGVVLAGLEVKLGGAGTPAEQVAAIAAAAPAGVVTYVEVPRPGDPAWPVVLDAVAAHGLRLKLRTGGTEAAAFPTADEVATWIAAAVARDLPFKCTAGLHNAVRHTGGATGFEHHGYLNILLATARARAGADHASLVMTLAERDAAALADAVRATPDIAAARATFASYGSCSVAEPYDDLVALDLLAPTPTDTITAQGAHAMTDQQTWVPGAAGSLYDVDNLPYAVVTTGEAPARLGVRIGDLVLDLGAAARDLRPEWAGLLDVAALNPLLAAGPATWAEVRSWVGDLLTDPAHRDRVTLLPLADVACRLPFEVADYVDYYASEHHATNVGRIFRPDGEALLPNWKHLPVGYHGRAGSIVVSGTAIHRPAGQRKAPDDAAPAYGPSRRLDIEAELGFVVGRGVPLGTRVATAEFADTVFGVAGVNDWSARDIQAWEYVPLGPNLAKSFATSISAWVTPLAALEPARVPLPGQDVPVLPYLQEDGPAGYDIEVEVELNGTVVARPPYRTMYWSPAQMLAHLTVNGASLRVGDLYASGTISGPEREQRGSFLELSWGGREPFVAGGEERTFLEDGDEVVLRYTAPGARGRIGLGEVRGRILPTV</sequence>
<evidence type="ECO:0000256" key="7">
    <source>
        <dbReference type="ARBA" id="ARBA00022837"/>
    </source>
</evidence>
<evidence type="ECO:0000256" key="9">
    <source>
        <dbReference type="ARBA" id="ARBA00022878"/>
    </source>
</evidence>
<organism evidence="13 14">
    <name type="scientific">Nocardioides humi</name>
    <dbReference type="NCBI Taxonomy" id="449461"/>
    <lineage>
        <taxon>Bacteria</taxon>
        <taxon>Bacillati</taxon>
        <taxon>Actinomycetota</taxon>
        <taxon>Actinomycetes</taxon>
        <taxon>Propionibacteriales</taxon>
        <taxon>Nocardioidaceae</taxon>
        <taxon>Nocardioides</taxon>
    </lineage>
</organism>
<dbReference type="Gene3D" id="3.90.850.10">
    <property type="entry name" value="Fumarylacetoacetase-like, C-terminal domain"/>
    <property type="match status" value="1"/>
</dbReference>
<comment type="pathway">
    <text evidence="3">Amino-acid degradation; L-phenylalanine degradation; acetoacetate and fumarate from L-phenylalanine: step 6/6.</text>
</comment>
<accession>A0ABN2B0B7</accession>
<keyword evidence="14" id="KW-1185">Reference proteome</keyword>
<dbReference type="SUPFAM" id="SSF56529">
    <property type="entry name" value="FAH"/>
    <property type="match status" value="1"/>
</dbReference>
<dbReference type="EMBL" id="BAAAOR010000028">
    <property type="protein sequence ID" value="GAA1530669.1"/>
    <property type="molecule type" value="Genomic_DNA"/>
</dbReference>
<keyword evidence="10" id="KW-0585">Phenylalanine catabolism</keyword>
<evidence type="ECO:0000313" key="13">
    <source>
        <dbReference type="EMBL" id="GAA1530669.1"/>
    </source>
</evidence>
<keyword evidence="8" id="KW-0460">Magnesium</keyword>
<gene>
    <name evidence="13" type="ORF">GCM10009788_37460</name>
</gene>
<evidence type="ECO:0000313" key="14">
    <source>
        <dbReference type="Proteomes" id="UP001500842"/>
    </source>
</evidence>
<feature type="domain" description="Fumarylacetoacetase-like C-terminal" evidence="11">
    <location>
        <begin position="404"/>
        <end position="683"/>
    </location>
</feature>
<dbReference type="SUPFAM" id="SSF63433">
    <property type="entry name" value="Fumarylacetoacetate hydrolase, FAH, N-terminal domain"/>
    <property type="match status" value="1"/>
</dbReference>
<dbReference type="PANTHER" id="PTHR43069">
    <property type="entry name" value="FUMARYLACETOACETASE"/>
    <property type="match status" value="1"/>
</dbReference>
<dbReference type="InterPro" id="IPR005959">
    <property type="entry name" value="Fumarylacetoacetase"/>
</dbReference>
<dbReference type="InterPro" id="IPR015377">
    <property type="entry name" value="Fumarylacetoacetase_N"/>
</dbReference>
<dbReference type="InterPro" id="IPR011234">
    <property type="entry name" value="Fumarylacetoacetase-like_C"/>
</dbReference>
<comment type="cofactor">
    <cofactor evidence="1">
        <name>Ca(2+)</name>
        <dbReference type="ChEBI" id="CHEBI:29108"/>
    </cofactor>
</comment>
<evidence type="ECO:0000256" key="4">
    <source>
        <dbReference type="ARBA" id="ARBA00012094"/>
    </source>
</evidence>
<dbReference type="InterPro" id="IPR036663">
    <property type="entry name" value="Fumarylacetoacetase_C_sf"/>
</dbReference>
<evidence type="ECO:0000259" key="12">
    <source>
        <dbReference type="Pfam" id="PF09298"/>
    </source>
</evidence>
<dbReference type="PANTHER" id="PTHR43069:SF2">
    <property type="entry name" value="FUMARYLACETOACETASE"/>
    <property type="match status" value="1"/>
</dbReference>
<evidence type="ECO:0000256" key="2">
    <source>
        <dbReference type="ARBA" id="ARBA00001946"/>
    </source>
</evidence>
<keyword evidence="7" id="KW-0106">Calcium</keyword>
<keyword evidence="6" id="KW-0378">Hydrolase</keyword>